<gene>
    <name evidence="5" type="ORF">SDC9_154059</name>
</gene>
<sequence>MEEAADADYVMVIDHGQIVAKGTPYELKDQYSHDRLIIEPADQQALCRYLDQNAIKYQLNNKQLEIQLVKTKDAIRLINDCKDYITAFEVLRGTMDDAFIAITGREIRE</sequence>
<name>A0A645EZX9_9ZZZZ</name>
<evidence type="ECO:0000256" key="1">
    <source>
        <dbReference type="ARBA" id="ARBA00022448"/>
    </source>
</evidence>
<feature type="domain" description="Daunorubicin resistance ATP-binding protein DrrA1/2-like C-terminal" evidence="4">
    <location>
        <begin position="22"/>
        <end position="101"/>
    </location>
</feature>
<dbReference type="InterPro" id="IPR027417">
    <property type="entry name" value="P-loop_NTPase"/>
</dbReference>
<keyword evidence="2" id="KW-0547">Nucleotide-binding</keyword>
<keyword evidence="1" id="KW-0813">Transport</keyword>
<evidence type="ECO:0000256" key="3">
    <source>
        <dbReference type="ARBA" id="ARBA00022840"/>
    </source>
</evidence>
<proteinExistence type="predicted"/>
<keyword evidence="3" id="KW-0067">ATP-binding</keyword>
<evidence type="ECO:0000259" key="4">
    <source>
        <dbReference type="Pfam" id="PF13732"/>
    </source>
</evidence>
<reference evidence="5" key="1">
    <citation type="submission" date="2019-08" db="EMBL/GenBank/DDBJ databases">
        <authorList>
            <person name="Kucharzyk K."/>
            <person name="Murdoch R.W."/>
            <person name="Higgins S."/>
            <person name="Loffler F."/>
        </authorList>
    </citation>
    <scope>NUCLEOTIDE SEQUENCE</scope>
</reference>
<dbReference type="EMBL" id="VSSQ01052744">
    <property type="protein sequence ID" value="MPN06802.1"/>
    <property type="molecule type" value="Genomic_DNA"/>
</dbReference>
<protein>
    <recommendedName>
        <fullName evidence="4">Daunorubicin resistance ATP-binding protein DrrA1/2-like C-terminal domain-containing protein</fullName>
    </recommendedName>
</protein>
<accession>A0A645EZX9</accession>
<organism evidence="5">
    <name type="scientific">bioreactor metagenome</name>
    <dbReference type="NCBI Taxonomy" id="1076179"/>
    <lineage>
        <taxon>unclassified sequences</taxon>
        <taxon>metagenomes</taxon>
        <taxon>ecological metagenomes</taxon>
    </lineage>
</organism>
<dbReference type="Pfam" id="PF13732">
    <property type="entry name" value="DrrA1-3_C"/>
    <property type="match status" value="1"/>
</dbReference>
<evidence type="ECO:0000256" key="2">
    <source>
        <dbReference type="ARBA" id="ARBA00022741"/>
    </source>
</evidence>
<dbReference type="GO" id="GO:0005524">
    <property type="term" value="F:ATP binding"/>
    <property type="evidence" value="ECO:0007669"/>
    <property type="project" value="UniProtKB-KW"/>
</dbReference>
<comment type="caution">
    <text evidence="5">The sequence shown here is derived from an EMBL/GenBank/DDBJ whole genome shotgun (WGS) entry which is preliminary data.</text>
</comment>
<dbReference type="AlphaFoldDB" id="A0A645EZX9"/>
<evidence type="ECO:0000313" key="5">
    <source>
        <dbReference type="EMBL" id="MPN06802.1"/>
    </source>
</evidence>
<dbReference type="InterPro" id="IPR025302">
    <property type="entry name" value="DrrA1/2-like_C"/>
</dbReference>
<dbReference type="Gene3D" id="3.40.50.300">
    <property type="entry name" value="P-loop containing nucleotide triphosphate hydrolases"/>
    <property type="match status" value="1"/>
</dbReference>